<sequence>MDFSDTWKSTWPVAAVFPAPNLLSGPSASPLGPLLFAPSPSAPPRTLFSSPSLASPPPRRLHLSSLRDDVHAFFRDPSEDFVSSSAQADILAAVLPERVGGAEDPAFTNQLHVLRCRDGATFILFFPTGWNADEVGYLCLSVRDGEPEIVAEDGEVFRQREGFVHPHHRITGMSAIPADPPDIGWGAPVDPSAEGYLLVTTLYSVNWYRVVFGVAGSDSSRGMPSLVPVGRRSFGSKVVHACWNRHFLEESVVLLENGDLCWIKLNSKRGVRIKAPEGEACRWLSCQFGGQPWVLFVASSNAVVMVDLRSKNGSKRTILAKVEESSPYMIVHSMEKDHFIAFCKSDFDDFHFAVVSENHLLLFDTRQPLVPALKWDHGLHCPCHVAIYRLWELRPSAEFRWASESGIAILVGSFWENEFNLFLCGPKRNGDSLNHTLYAWELPSALCLLDQQCTSADDQLSEEFCNEDPHGLSAWQQKKDIVVGFLILPEVSFPIPSKPKDTSGFILVRLLSSGKLEWQRYCASWKISQREPSCRMESSSEIQVSPFLRQHQEVRLAKRHDYLKFNFLSAYLSGNLANTLNSEMDNPKLNNVASKQICNNHELWDHIEEELHKSSLSISDCLNDISIPMSLYEIASQRALSSLPSNILNLAFSKYSELLTDSNDSSFEFLEVCNSLPSKKGPSIFLRKPSERSEKWSHKALPPDCLVGPVLPLPVLLTLQQIEQKDRAICPEDRSNDDDLLFHECMTIHEQVLPEISIAKDEDPNEYLQSQKLQDEKPFFIHEPRACASGSPIHQKTSSSVVRQKGGDKSYNFGSSETTVKNDKFSIFISRTQEKPDYSSRSGNLKVWKPKCPLNVKVLIWLHARHNRTDQARGLFFEMQEWRCKPDADTYNALINAHGRAGQWRWAMNIMDDMLRAAIPPSRSTYNNVISACGSSGRWKEALEACKRMTDNGVGPDLVTRNIVLSALKRGSQYLKALSYFELMKRRGISPDAVTLNIVINCLVKLGQYAKAVDVLKS</sequence>
<feature type="repeat" description="PPR" evidence="2">
    <location>
        <begin position="887"/>
        <end position="921"/>
    </location>
</feature>
<proteinExistence type="predicted"/>
<dbReference type="Proteomes" id="UP000652761">
    <property type="component" value="Unassembled WGS sequence"/>
</dbReference>
<dbReference type="OrthoDB" id="2382881at2759"/>
<dbReference type="NCBIfam" id="TIGR00756">
    <property type="entry name" value="PPR"/>
    <property type="match status" value="4"/>
</dbReference>
<comment type="caution">
    <text evidence="4">The sequence shown here is derived from an EMBL/GenBank/DDBJ whole genome shotgun (WGS) entry which is preliminary data.</text>
</comment>
<evidence type="ECO:0000256" key="3">
    <source>
        <dbReference type="SAM" id="MobiDB-lite"/>
    </source>
</evidence>
<dbReference type="Pfam" id="PF13041">
    <property type="entry name" value="PPR_2"/>
    <property type="match status" value="2"/>
</dbReference>
<keyword evidence="1" id="KW-0677">Repeat</keyword>
<dbReference type="InterPro" id="IPR038801">
    <property type="entry name" value="TAF1C"/>
</dbReference>
<protein>
    <recommendedName>
        <fullName evidence="6">Pentatricopeptide repeat-containing protein</fullName>
    </recommendedName>
</protein>
<feature type="compositionally biased region" description="Polar residues" evidence="3">
    <location>
        <begin position="792"/>
        <end position="802"/>
    </location>
</feature>
<feature type="region of interest" description="Disordered" evidence="3">
    <location>
        <begin position="788"/>
        <end position="815"/>
    </location>
</feature>
<dbReference type="PANTHER" id="PTHR15319:SF1">
    <property type="entry name" value="TATA BOX-BINDING PROTEIN-ASSOCIATED FACTOR RNA POLYMERASE I SUBUNIT C"/>
    <property type="match status" value="1"/>
</dbReference>
<evidence type="ECO:0000313" key="4">
    <source>
        <dbReference type="EMBL" id="MQM02064.1"/>
    </source>
</evidence>
<dbReference type="Gene3D" id="1.25.40.10">
    <property type="entry name" value="Tetratricopeptide repeat domain"/>
    <property type="match status" value="1"/>
</dbReference>
<dbReference type="GO" id="GO:0001650">
    <property type="term" value="C:fibrillar center"/>
    <property type="evidence" value="ECO:0007669"/>
    <property type="project" value="TreeGrafter"/>
</dbReference>
<dbReference type="EMBL" id="NMUH01002782">
    <property type="protein sequence ID" value="MQM02064.1"/>
    <property type="molecule type" value="Genomic_DNA"/>
</dbReference>
<evidence type="ECO:0000313" key="5">
    <source>
        <dbReference type="Proteomes" id="UP000652761"/>
    </source>
</evidence>
<dbReference type="Pfam" id="PF01535">
    <property type="entry name" value="PPR"/>
    <property type="match status" value="1"/>
</dbReference>
<name>A0A843WD11_COLES</name>
<dbReference type="GO" id="GO:0001164">
    <property type="term" value="F:RNA polymerase I core promoter sequence-specific DNA binding"/>
    <property type="evidence" value="ECO:0007669"/>
    <property type="project" value="TreeGrafter"/>
</dbReference>
<dbReference type="PANTHER" id="PTHR15319">
    <property type="entry name" value="TATA BOX-BINDING PROTEIN ASSOCIATED FACTOR RNA POLYMERASE I SUBUNIT C"/>
    <property type="match status" value="1"/>
</dbReference>
<keyword evidence="5" id="KW-1185">Reference proteome</keyword>
<dbReference type="AlphaFoldDB" id="A0A843WD11"/>
<evidence type="ECO:0000256" key="2">
    <source>
        <dbReference type="PROSITE-ProRule" id="PRU00708"/>
    </source>
</evidence>
<dbReference type="InterPro" id="IPR002885">
    <property type="entry name" value="PPR_rpt"/>
</dbReference>
<evidence type="ECO:0000256" key="1">
    <source>
        <dbReference type="ARBA" id="ARBA00022737"/>
    </source>
</evidence>
<evidence type="ECO:0008006" key="6">
    <source>
        <dbReference type="Google" id="ProtNLM"/>
    </source>
</evidence>
<accession>A0A843WD11</accession>
<reference evidence="4" key="1">
    <citation type="submission" date="2017-07" db="EMBL/GenBank/DDBJ databases">
        <title>Taro Niue Genome Assembly and Annotation.</title>
        <authorList>
            <person name="Atibalentja N."/>
            <person name="Keating K."/>
            <person name="Fields C.J."/>
        </authorList>
    </citation>
    <scope>NUCLEOTIDE SEQUENCE</scope>
    <source>
        <strain evidence="4">Niue_2</strain>
        <tissue evidence="4">Leaf</tissue>
    </source>
</reference>
<organism evidence="4 5">
    <name type="scientific">Colocasia esculenta</name>
    <name type="common">Wild taro</name>
    <name type="synonym">Arum esculentum</name>
    <dbReference type="NCBI Taxonomy" id="4460"/>
    <lineage>
        <taxon>Eukaryota</taxon>
        <taxon>Viridiplantae</taxon>
        <taxon>Streptophyta</taxon>
        <taxon>Embryophyta</taxon>
        <taxon>Tracheophyta</taxon>
        <taxon>Spermatophyta</taxon>
        <taxon>Magnoliopsida</taxon>
        <taxon>Liliopsida</taxon>
        <taxon>Araceae</taxon>
        <taxon>Aroideae</taxon>
        <taxon>Colocasieae</taxon>
        <taxon>Colocasia</taxon>
    </lineage>
</organism>
<feature type="repeat" description="PPR" evidence="2">
    <location>
        <begin position="922"/>
        <end position="956"/>
    </location>
</feature>
<gene>
    <name evidence="4" type="ORF">Taro_034820</name>
</gene>
<feature type="repeat" description="PPR" evidence="2">
    <location>
        <begin position="957"/>
        <end position="991"/>
    </location>
</feature>
<dbReference type="PROSITE" id="PS51375">
    <property type="entry name" value="PPR"/>
    <property type="match status" value="3"/>
</dbReference>
<dbReference type="InterPro" id="IPR011990">
    <property type="entry name" value="TPR-like_helical_dom_sf"/>
</dbReference>